<evidence type="ECO:0000313" key="3">
    <source>
        <dbReference type="EMBL" id="MFD1217436.1"/>
    </source>
</evidence>
<dbReference type="PRINTS" id="PR00080">
    <property type="entry name" value="SDRFAMILY"/>
</dbReference>
<dbReference type="PANTHER" id="PTHR43639:SF1">
    <property type="entry name" value="SHORT-CHAIN DEHYDROGENASE_REDUCTASE FAMILY PROTEIN"/>
    <property type="match status" value="1"/>
</dbReference>
<dbReference type="InterPro" id="IPR036291">
    <property type="entry name" value="NAD(P)-bd_dom_sf"/>
</dbReference>
<evidence type="ECO:0000256" key="1">
    <source>
        <dbReference type="ARBA" id="ARBA00006484"/>
    </source>
</evidence>
<keyword evidence="4" id="KW-1185">Reference proteome</keyword>
<dbReference type="InterPro" id="IPR002347">
    <property type="entry name" value="SDR_fam"/>
</dbReference>
<dbReference type="Gene3D" id="3.40.50.720">
    <property type="entry name" value="NAD(P)-binding Rossmann-like Domain"/>
    <property type="match status" value="1"/>
</dbReference>
<organism evidence="3 4">
    <name type="scientific">Microbulbifer celer</name>
    <dbReference type="NCBI Taxonomy" id="435905"/>
    <lineage>
        <taxon>Bacteria</taxon>
        <taxon>Pseudomonadati</taxon>
        <taxon>Pseudomonadota</taxon>
        <taxon>Gammaproteobacteria</taxon>
        <taxon>Cellvibrionales</taxon>
        <taxon>Microbulbiferaceae</taxon>
        <taxon>Microbulbifer</taxon>
    </lineage>
</organism>
<dbReference type="Proteomes" id="UP001597264">
    <property type="component" value="Unassembled WGS sequence"/>
</dbReference>
<dbReference type="Pfam" id="PF13561">
    <property type="entry name" value="adh_short_C2"/>
    <property type="match status" value="1"/>
</dbReference>
<evidence type="ECO:0000256" key="2">
    <source>
        <dbReference type="ARBA" id="ARBA00023002"/>
    </source>
</evidence>
<dbReference type="CDD" id="cd05233">
    <property type="entry name" value="SDR_c"/>
    <property type="match status" value="1"/>
</dbReference>
<dbReference type="RefSeq" id="WP_230437469.1">
    <property type="nucleotide sequence ID" value="NZ_CP087715.1"/>
</dbReference>
<dbReference type="SUPFAM" id="SSF51735">
    <property type="entry name" value="NAD(P)-binding Rossmann-fold domains"/>
    <property type="match status" value="1"/>
</dbReference>
<comment type="caution">
    <text evidence="3">The sequence shown here is derived from an EMBL/GenBank/DDBJ whole genome shotgun (WGS) entry which is preliminary data.</text>
</comment>
<dbReference type="PROSITE" id="PS00061">
    <property type="entry name" value="ADH_SHORT"/>
    <property type="match status" value="1"/>
</dbReference>
<proteinExistence type="inferred from homology"/>
<reference evidence="4" key="1">
    <citation type="journal article" date="2019" name="Int. J. Syst. Evol. Microbiol.">
        <title>The Global Catalogue of Microorganisms (GCM) 10K type strain sequencing project: providing services to taxonomists for standard genome sequencing and annotation.</title>
        <authorList>
            <consortium name="The Broad Institute Genomics Platform"/>
            <consortium name="The Broad Institute Genome Sequencing Center for Infectious Disease"/>
            <person name="Wu L."/>
            <person name="Ma J."/>
        </authorList>
    </citation>
    <scope>NUCLEOTIDE SEQUENCE [LARGE SCALE GENOMIC DNA]</scope>
    <source>
        <strain evidence="4">CCUG 54356</strain>
    </source>
</reference>
<dbReference type="PANTHER" id="PTHR43639">
    <property type="entry name" value="OXIDOREDUCTASE, SHORT-CHAIN DEHYDROGENASE/REDUCTASE FAMILY (AFU_ORTHOLOGUE AFUA_5G02870)"/>
    <property type="match status" value="1"/>
</dbReference>
<dbReference type="GO" id="GO:0016491">
    <property type="term" value="F:oxidoreductase activity"/>
    <property type="evidence" value="ECO:0007669"/>
    <property type="project" value="UniProtKB-KW"/>
</dbReference>
<protein>
    <submittedName>
        <fullName evidence="3">SDR family NAD(P)-dependent oxidoreductase</fullName>
        <ecNumber evidence="3">1.1.1.-</ecNumber>
    </submittedName>
</protein>
<accession>A0ABW3UCW0</accession>
<dbReference type="EMBL" id="JBHTLR010000014">
    <property type="protein sequence ID" value="MFD1217436.1"/>
    <property type="molecule type" value="Genomic_DNA"/>
</dbReference>
<evidence type="ECO:0000313" key="4">
    <source>
        <dbReference type="Proteomes" id="UP001597264"/>
    </source>
</evidence>
<keyword evidence="2 3" id="KW-0560">Oxidoreductase</keyword>
<comment type="similarity">
    <text evidence="1">Belongs to the short-chain dehydrogenases/reductases (SDR) family.</text>
</comment>
<dbReference type="InterPro" id="IPR020904">
    <property type="entry name" value="Sc_DH/Rdtase_CS"/>
</dbReference>
<name>A0ABW3UCW0_9GAMM</name>
<dbReference type="EC" id="1.1.1.-" evidence="3"/>
<dbReference type="PRINTS" id="PR00081">
    <property type="entry name" value="GDHRDH"/>
</dbReference>
<gene>
    <name evidence="3" type="ORF">ACFQ2X_12555</name>
</gene>
<sequence>MAQNPQQSDDFDRVFASGELEKITRYPDLEGKRVFITGGGSGIGAYLTAAFSLQGAQVSFVSLREAPAQKLCDQVAQHTGLRPHFSACDIRDLSALEAVIAESVDAMGGLDVLVNNAARDTRHDIDSLTPEQWDDSLNTNLRPQFFAMQWAARAMEKAGSGSIVNLGSNSANLALTGYPAYVTAKTAIVGLTRAAARELGEKGIRVNALIPGWVMTERQKRLWVTEEALAECLQEQSLKFAIQGEDLVESALFLASRASRAITGQQLIVDGGRV</sequence>